<organism evidence="7 8">
    <name type="scientific">Paenibacillus qinlingensis</name>
    <dbReference type="NCBI Taxonomy" id="1837343"/>
    <lineage>
        <taxon>Bacteria</taxon>
        <taxon>Bacillati</taxon>
        <taxon>Bacillota</taxon>
        <taxon>Bacilli</taxon>
        <taxon>Bacillales</taxon>
        <taxon>Paenibacillaceae</taxon>
        <taxon>Paenibacillus</taxon>
    </lineage>
</organism>
<dbReference type="Pfam" id="PF00072">
    <property type="entry name" value="Response_reg"/>
    <property type="match status" value="1"/>
</dbReference>
<keyword evidence="4" id="KW-0597">Phosphoprotein</keyword>
<keyword evidence="8" id="KW-1185">Reference proteome</keyword>
<dbReference type="InterPro" id="IPR009057">
    <property type="entry name" value="Homeodomain-like_sf"/>
</dbReference>
<dbReference type="Gene3D" id="1.10.10.60">
    <property type="entry name" value="Homeodomain-like"/>
    <property type="match status" value="2"/>
</dbReference>
<dbReference type="InterPro" id="IPR020449">
    <property type="entry name" value="Tscrpt_reg_AraC-type_HTH"/>
</dbReference>
<dbReference type="PROSITE" id="PS50110">
    <property type="entry name" value="RESPONSE_REGULATORY"/>
    <property type="match status" value="1"/>
</dbReference>
<dbReference type="InterPro" id="IPR011006">
    <property type="entry name" value="CheY-like_superfamily"/>
</dbReference>
<evidence type="ECO:0000256" key="4">
    <source>
        <dbReference type="PROSITE-ProRule" id="PRU00169"/>
    </source>
</evidence>
<dbReference type="InterPro" id="IPR018060">
    <property type="entry name" value="HTH_AraC"/>
</dbReference>
<keyword evidence="3" id="KW-0804">Transcription</keyword>
<name>A0ABU1P661_9BACL</name>
<dbReference type="PANTHER" id="PTHR43280">
    <property type="entry name" value="ARAC-FAMILY TRANSCRIPTIONAL REGULATOR"/>
    <property type="match status" value="1"/>
</dbReference>
<evidence type="ECO:0000259" key="6">
    <source>
        <dbReference type="PROSITE" id="PS50110"/>
    </source>
</evidence>
<dbReference type="InterPro" id="IPR001789">
    <property type="entry name" value="Sig_transdc_resp-reg_receiver"/>
</dbReference>
<dbReference type="PRINTS" id="PR00032">
    <property type="entry name" value="HTHARAC"/>
</dbReference>
<dbReference type="SMART" id="SM00342">
    <property type="entry name" value="HTH_ARAC"/>
    <property type="match status" value="1"/>
</dbReference>
<dbReference type="PROSITE" id="PS01124">
    <property type="entry name" value="HTH_ARAC_FAMILY_2"/>
    <property type="match status" value="1"/>
</dbReference>
<dbReference type="Proteomes" id="UP001267290">
    <property type="component" value="Unassembled WGS sequence"/>
</dbReference>
<dbReference type="RefSeq" id="WP_310502624.1">
    <property type="nucleotide sequence ID" value="NZ_JAVDSB010000026.1"/>
</dbReference>
<keyword evidence="2" id="KW-0238">DNA-binding</keyword>
<dbReference type="CDD" id="cd17536">
    <property type="entry name" value="REC_YesN-like"/>
    <property type="match status" value="1"/>
</dbReference>
<sequence length="498" mass="56441">MKGKLLLVDDEHLIRRGLSKMIEASHAGWTVIGEAENGVQALSLIEELEPDLVITDIRMPEMDGVELCQRISELGRSIDVMVLTAHKDFEFAQAALRYGAIDFLLKPISAQELVPPLEKAYRLYAERQEQAERSQLEQNRLFEHQIQSWLVGLPMDEDAVARLQMTCEGRQLLVFAVDTYTPTSKSYRREDARLLQFALLNMMKEWLTISQLSGSITNVKHDVFAVLTDKSYSLTSFELGLVASTQSLLGLTLRSEAYESVRPLYGHFASYEGSGKAELQIPDHAARSKSIQTEVMSFIVQGKTEQLREYLEMHLRQVTEMNVNDAKIEGLSTALALAAASKRALDGEDAEEKGLGEWIEALQPIRLSIEVAEWLSKQIQAFMWLLNSWLAGKNVNLLDKAIAYMERNYEGACSIHDVAQHVHLSVSYFSNLFKKETGESYTNYLTKFRLEKAKILLSNTNMKISEIAESVGYEDPNYFTTVFRTWVHCSPSEYRKMG</sequence>
<protein>
    <submittedName>
        <fullName evidence="7">Two-component system response regulator YesN</fullName>
    </submittedName>
</protein>
<evidence type="ECO:0000313" key="8">
    <source>
        <dbReference type="Proteomes" id="UP001267290"/>
    </source>
</evidence>
<dbReference type="Pfam" id="PF12833">
    <property type="entry name" value="HTH_18"/>
    <property type="match status" value="1"/>
</dbReference>
<dbReference type="SMART" id="SM00448">
    <property type="entry name" value="REC"/>
    <property type="match status" value="1"/>
</dbReference>
<comment type="caution">
    <text evidence="7">The sequence shown here is derived from an EMBL/GenBank/DDBJ whole genome shotgun (WGS) entry which is preliminary data.</text>
</comment>
<accession>A0ABU1P661</accession>
<dbReference type="EMBL" id="JAVDSB010000026">
    <property type="protein sequence ID" value="MDR6555245.1"/>
    <property type="molecule type" value="Genomic_DNA"/>
</dbReference>
<reference evidence="7 8" key="1">
    <citation type="submission" date="2023-07" db="EMBL/GenBank/DDBJ databases">
        <title>Sorghum-associated microbial communities from plants grown in Nebraska, USA.</title>
        <authorList>
            <person name="Schachtman D."/>
        </authorList>
    </citation>
    <scope>NUCLEOTIDE SEQUENCE [LARGE SCALE GENOMIC DNA]</scope>
    <source>
        <strain evidence="7 8">CC258</strain>
    </source>
</reference>
<keyword evidence="1" id="KW-0805">Transcription regulation</keyword>
<feature type="modified residue" description="4-aspartylphosphate" evidence="4">
    <location>
        <position position="56"/>
    </location>
</feature>
<proteinExistence type="predicted"/>
<feature type="domain" description="HTH araC/xylS-type" evidence="5">
    <location>
        <begin position="399"/>
        <end position="497"/>
    </location>
</feature>
<feature type="domain" description="Response regulatory" evidence="6">
    <location>
        <begin position="4"/>
        <end position="121"/>
    </location>
</feature>
<dbReference type="SUPFAM" id="SSF46689">
    <property type="entry name" value="Homeodomain-like"/>
    <property type="match status" value="2"/>
</dbReference>
<evidence type="ECO:0000259" key="5">
    <source>
        <dbReference type="PROSITE" id="PS01124"/>
    </source>
</evidence>
<dbReference type="Gene3D" id="3.40.50.2300">
    <property type="match status" value="1"/>
</dbReference>
<dbReference type="PANTHER" id="PTHR43280:SF28">
    <property type="entry name" value="HTH-TYPE TRANSCRIPTIONAL ACTIVATOR RHAS"/>
    <property type="match status" value="1"/>
</dbReference>
<evidence type="ECO:0000256" key="1">
    <source>
        <dbReference type="ARBA" id="ARBA00023015"/>
    </source>
</evidence>
<gene>
    <name evidence="7" type="ORF">J2736_006504</name>
</gene>
<dbReference type="SUPFAM" id="SSF52172">
    <property type="entry name" value="CheY-like"/>
    <property type="match status" value="1"/>
</dbReference>
<evidence type="ECO:0000256" key="2">
    <source>
        <dbReference type="ARBA" id="ARBA00023125"/>
    </source>
</evidence>
<evidence type="ECO:0000313" key="7">
    <source>
        <dbReference type="EMBL" id="MDR6555245.1"/>
    </source>
</evidence>
<evidence type="ECO:0000256" key="3">
    <source>
        <dbReference type="ARBA" id="ARBA00023163"/>
    </source>
</evidence>